<feature type="transmembrane region" description="Helical" evidence="3">
    <location>
        <begin position="26"/>
        <end position="46"/>
    </location>
</feature>
<keyword evidence="3" id="KW-0472">Membrane</keyword>
<gene>
    <name evidence="4" type="ORF">AVDCRST_MAG63-1733</name>
</gene>
<evidence type="ECO:0008006" key="5">
    <source>
        <dbReference type="Google" id="ProtNLM"/>
    </source>
</evidence>
<keyword evidence="1" id="KW-0175">Coiled coil</keyword>
<evidence type="ECO:0000313" key="4">
    <source>
        <dbReference type="EMBL" id="CAA9247400.1"/>
    </source>
</evidence>
<feature type="compositionally biased region" description="Low complexity" evidence="2">
    <location>
        <begin position="218"/>
        <end position="232"/>
    </location>
</feature>
<sequence length="239" mass="25644">MTTEARKPGAAAGGAKRTFAPSKQMIIVLASVMGVLLVGGIGLYVWQSGEAAKLRAQVRAKEEQVASGEKTAGRLISLESRFAETNGQLRNLESSVNQGEYVPTLLSQMESLAESVNLQVGSVRPTLEPAPAPPTDKEARKTFKPWPYDKIHIDMEVRGSYWNVAKLLFRLTEFPKIMAVESASVQSDPKVVTGKSPQLTVNVKLTGFIFKNDRSKPRPGAGQAAAAPAGSGRRADNPA</sequence>
<feature type="coiled-coil region" evidence="1">
    <location>
        <begin position="51"/>
        <end position="95"/>
    </location>
</feature>
<dbReference type="Gene3D" id="3.30.70.60">
    <property type="match status" value="1"/>
</dbReference>
<evidence type="ECO:0000256" key="1">
    <source>
        <dbReference type="SAM" id="Coils"/>
    </source>
</evidence>
<protein>
    <recommendedName>
        <fullName evidence="5">Type IV pilus biogenesis protein PilO</fullName>
    </recommendedName>
</protein>
<name>A0A6J4IB01_9BACT</name>
<dbReference type="InterPro" id="IPR014717">
    <property type="entry name" value="Transl_elong_EF1B/ribsomal_bS6"/>
</dbReference>
<reference evidence="4" key="1">
    <citation type="submission" date="2020-02" db="EMBL/GenBank/DDBJ databases">
        <authorList>
            <person name="Meier V. D."/>
        </authorList>
    </citation>
    <scope>NUCLEOTIDE SEQUENCE</scope>
    <source>
        <strain evidence="4">AVDCRST_MAG63</strain>
    </source>
</reference>
<dbReference type="AlphaFoldDB" id="A0A6J4IB01"/>
<keyword evidence="3" id="KW-0812">Transmembrane</keyword>
<dbReference type="GO" id="GO:0043107">
    <property type="term" value="P:type IV pilus-dependent motility"/>
    <property type="evidence" value="ECO:0007669"/>
    <property type="project" value="InterPro"/>
</dbReference>
<organism evidence="4">
    <name type="scientific">uncultured Armatimonadetes bacterium</name>
    <dbReference type="NCBI Taxonomy" id="157466"/>
    <lineage>
        <taxon>Bacteria</taxon>
        <taxon>Bacillati</taxon>
        <taxon>Armatimonadota</taxon>
        <taxon>environmental samples</taxon>
    </lineage>
</organism>
<evidence type="ECO:0000256" key="2">
    <source>
        <dbReference type="SAM" id="MobiDB-lite"/>
    </source>
</evidence>
<proteinExistence type="predicted"/>
<feature type="region of interest" description="Disordered" evidence="2">
    <location>
        <begin position="211"/>
        <end position="239"/>
    </location>
</feature>
<evidence type="ECO:0000256" key="3">
    <source>
        <dbReference type="SAM" id="Phobius"/>
    </source>
</evidence>
<accession>A0A6J4IB01</accession>
<keyword evidence="3" id="KW-1133">Transmembrane helix</keyword>
<dbReference type="GO" id="GO:0043683">
    <property type="term" value="P:type IV pilus assembly"/>
    <property type="evidence" value="ECO:0007669"/>
    <property type="project" value="InterPro"/>
</dbReference>
<dbReference type="InterPro" id="IPR007445">
    <property type="entry name" value="PilO"/>
</dbReference>
<dbReference type="EMBL" id="CADCTO010000223">
    <property type="protein sequence ID" value="CAA9247400.1"/>
    <property type="molecule type" value="Genomic_DNA"/>
</dbReference>
<dbReference type="Pfam" id="PF04350">
    <property type="entry name" value="PilO"/>
    <property type="match status" value="1"/>
</dbReference>